<keyword evidence="2" id="KW-1185">Reference proteome</keyword>
<proteinExistence type="predicted"/>
<dbReference type="KEGG" id="nia:A8C56_05660"/>
<dbReference type="OrthoDB" id="947938at2"/>
<reference evidence="1 2" key="1">
    <citation type="submission" date="2016-05" db="EMBL/GenBank/DDBJ databases">
        <title>Niabella ginsenosidivorans BS26 whole genome sequencing.</title>
        <authorList>
            <person name="Im W.T."/>
            <person name="Siddiqi M.Z."/>
        </authorList>
    </citation>
    <scope>NUCLEOTIDE SEQUENCE [LARGE SCALE GENOMIC DNA]</scope>
    <source>
        <strain evidence="1 2">BS26</strain>
    </source>
</reference>
<dbReference type="EMBL" id="CP015772">
    <property type="protein sequence ID" value="ANH80544.1"/>
    <property type="molecule type" value="Genomic_DNA"/>
</dbReference>
<dbReference type="AlphaFoldDB" id="A0A1A9I1V3"/>
<organism evidence="1 2">
    <name type="scientific">Niabella ginsenosidivorans</name>
    <dbReference type="NCBI Taxonomy" id="1176587"/>
    <lineage>
        <taxon>Bacteria</taxon>
        <taxon>Pseudomonadati</taxon>
        <taxon>Bacteroidota</taxon>
        <taxon>Chitinophagia</taxon>
        <taxon>Chitinophagales</taxon>
        <taxon>Chitinophagaceae</taxon>
        <taxon>Niabella</taxon>
    </lineage>
</organism>
<evidence type="ECO:0000313" key="2">
    <source>
        <dbReference type="Proteomes" id="UP000077667"/>
    </source>
</evidence>
<sequence length="284" mass="32093">MRPVFIVALGVVLLGGCNLKLKSNTDIHKLSAKEAEAVLQGSWLIYEVGVKETDDEVQDFFRDTLLHLKNAAELTTLAITPGHHFITEDSLGNQTQRTWEFFPPNLIGFKHDDMVFEIAGLSDSTLTLDLRLDHKKRTVNVLLACYRVSPQQYGKALTDPSLNKWRAKPGRAEDPAAIAQRVVSLLQYNAVYLKAIADSRADYFNTRRFHLPFSYYNGGVGLRSFDSTSQFAGLFFNTENAREAYALLKENLNVRPYPRIDNYMLAYAAFFKDLGEVIALNTFQ</sequence>
<dbReference type="PROSITE" id="PS51257">
    <property type="entry name" value="PROKAR_LIPOPROTEIN"/>
    <property type="match status" value="1"/>
</dbReference>
<dbReference type="RefSeq" id="WP_067753195.1">
    <property type="nucleotide sequence ID" value="NZ_CP015772.1"/>
</dbReference>
<dbReference type="STRING" id="1176587.A8C56_05660"/>
<dbReference type="Proteomes" id="UP000077667">
    <property type="component" value="Chromosome"/>
</dbReference>
<accession>A0A1A9I1V3</accession>
<protein>
    <submittedName>
        <fullName evidence="1">Uncharacterized protein</fullName>
    </submittedName>
</protein>
<name>A0A1A9I1V3_9BACT</name>
<evidence type="ECO:0000313" key="1">
    <source>
        <dbReference type="EMBL" id="ANH80544.1"/>
    </source>
</evidence>
<gene>
    <name evidence="1" type="ORF">A8C56_05660</name>
</gene>